<evidence type="ECO:0000256" key="2">
    <source>
        <dbReference type="SAM" id="SignalP"/>
    </source>
</evidence>
<evidence type="ECO:0000313" key="3">
    <source>
        <dbReference type="EMBL" id="MST81174.1"/>
    </source>
</evidence>
<protein>
    <submittedName>
        <fullName evidence="3">Uncharacterized protein</fullName>
    </submittedName>
</protein>
<proteinExistence type="predicted"/>
<feature type="compositionally biased region" description="Basic and acidic residues" evidence="1">
    <location>
        <begin position="30"/>
        <end position="55"/>
    </location>
</feature>
<evidence type="ECO:0000256" key="1">
    <source>
        <dbReference type="SAM" id="MobiDB-lite"/>
    </source>
</evidence>
<feature type="signal peptide" evidence="2">
    <location>
        <begin position="1"/>
        <end position="21"/>
    </location>
</feature>
<reference evidence="3 4" key="1">
    <citation type="submission" date="2019-08" db="EMBL/GenBank/DDBJ databases">
        <title>In-depth cultivation of the pig gut microbiome towards novel bacterial diversity and tailored functional studies.</title>
        <authorList>
            <person name="Wylensek D."/>
            <person name="Hitch T.C.A."/>
            <person name="Clavel T."/>
        </authorList>
    </citation>
    <scope>NUCLEOTIDE SEQUENCE [LARGE SCALE GENOMIC DNA]</scope>
    <source>
        <strain evidence="3 4">Oil+RF-744-WCA-WT-13</strain>
    </source>
</reference>
<accession>A0A7X2TMF7</accession>
<feature type="region of interest" description="Disordered" evidence="1">
    <location>
        <begin position="30"/>
        <end position="57"/>
    </location>
</feature>
<sequence>MKKFGKFVLAGMALLAAVGVAETFRKMKKEKEEDITGDFRKEESPETETGSKKDSGQCGCASGCVAPEQDAGQAAEAAREDRRRKVRDLDNDPFCRLFDELCK</sequence>
<gene>
    <name evidence="3" type="ORF">FYJ60_02340</name>
</gene>
<feature type="chain" id="PRO_5039093992" evidence="2">
    <location>
        <begin position="22"/>
        <end position="103"/>
    </location>
</feature>
<keyword evidence="4" id="KW-1185">Reference proteome</keyword>
<comment type="caution">
    <text evidence="3">The sequence shown here is derived from an EMBL/GenBank/DDBJ whole genome shotgun (WGS) entry which is preliminary data.</text>
</comment>
<dbReference type="Proteomes" id="UP000466864">
    <property type="component" value="Unassembled WGS sequence"/>
</dbReference>
<name>A0A7X2TMF7_9FIRM</name>
<evidence type="ECO:0000313" key="4">
    <source>
        <dbReference type="Proteomes" id="UP000466864"/>
    </source>
</evidence>
<dbReference type="RefSeq" id="WP_154456968.1">
    <property type="nucleotide sequence ID" value="NZ_VUMV01000001.1"/>
</dbReference>
<organism evidence="3 4">
    <name type="scientific">Bilifractor porci</name>
    <dbReference type="NCBI Taxonomy" id="2606636"/>
    <lineage>
        <taxon>Bacteria</taxon>
        <taxon>Bacillati</taxon>
        <taxon>Bacillota</taxon>
        <taxon>Clostridia</taxon>
        <taxon>Lachnospirales</taxon>
        <taxon>Lachnospiraceae</taxon>
        <taxon>Bilifractor</taxon>
    </lineage>
</organism>
<dbReference type="AlphaFoldDB" id="A0A7X2TMF7"/>
<dbReference type="EMBL" id="VUMV01000001">
    <property type="protein sequence ID" value="MST81174.1"/>
    <property type="molecule type" value="Genomic_DNA"/>
</dbReference>
<keyword evidence="2" id="KW-0732">Signal</keyword>